<evidence type="ECO:0008006" key="5">
    <source>
        <dbReference type="Google" id="ProtNLM"/>
    </source>
</evidence>
<dbReference type="HOGENOM" id="CLU_1262610_0_0_1"/>
<reference evidence="3" key="3">
    <citation type="submission" date="2015-06" db="UniProtKB">
        <authorList>
            <consortium name="EnsemblMetazoa"/>
        </authorList>
    </citation>
    <scope>IDENTIFICATION</scope>
</reference>
<feature type="region of interest" description="Disordered" evidence="1">
    <location>
        <begin position="1"/>
        <end position="20"/>
    </location>
</feature>
<gene>
    <name evidence="2" type="ORF">CAPTEDRAFT_197283</name>
</gene>
<organism evidence="2">
    <name type="scientific">Capitella teleta</name>
    <name type="common">Polychaete worm</name>
    <dbReference type="NCBI Taxonomy" id="283909"/>
    <lineage>
        <taxon>Eukaryota</taxon>
        <taxon>Metazoa</taxon>
        <taxon>Spiralia</taxon>
        <taxon>Lophotrochozoa</taxon>
        <taxon>Annelida</taxon>
        <taxon>Polychaeta</taxon>
        <taxon>Sedentaria</taxon>
        <taxon>Scolecida</taxon>
        <taxon>Capitellidae</taxon>
        <taxon>Capitella</taxon>
    </lineage>
</organism>
<dbReference type="EMBL" id="AMQN01009884">
    <property type="status" value="NOT_ANNOTATED_CDS"/>
    <property type="molecule type" value="Genomic_DNA"/>
</dbReference>
<proteinExistence type="predicted"/>
<name>R7U7W6_CAPTE</name>
<evidence type="ECO:0000313" key="3">
    <source>
        <dbReference type="EnsemblMetazoa" id="CapteP197283"/>
    </source>
</evidence>
<sequence>MPPKAKKPKRAVKKPKKRKEKSVNCHVEYCSAIKCDNSRDKTPDLSFFRFPSVQDFQQRYKLLLLRACISNSVFSNCEDDSAAVLLNVLNVAPCPEDPPVRSDESVVESLVLNEHVEALDPKEAQGTVLLYIAGYVAYRFLRAHSCSQCEAALLECPLPICVGSTAIAEVIIPGNSWLYPLNLNEGRLMEEGFLKLNQGRRRDEGCEGLGKPFVLRQAG</sequence>
<reference evidence="4" key="1">
    <citation type="submission" date="2012-12" db="EMBL/GenBank/DDBJ databases">
        <authorList>
            <person name="Hellsten U."/>
            <person name="Grimwood J."/>
            <person name="Chapman J.A."/>
            <person name="Shapiro H."/>
            <person name="Aerts A."/>
            <person name="Otillar R.P."/>
            <person name="Terry A.Y."/>
            <person name="Boore J.L."/>
            <person name="Simakov O."/>
            <person name="Marletaz F."/>
            <person name="Cho S.-J."/>
            <person name="Edsinger-Gonzales E."/>
            <person name="Havlak P."/>
            <person name="Kuo D.-H."/>
            <person name="Larsson T."/>
            <person name="Lv J."/>
            <person name="Arendt D."/>
            <person name="Savage R."/>
            <person name="Osoegawa K."/>
            <person name="de Jong P."/>
            <person name="Lindberg D.R."/>
            <person name="Seaver E.C."/>
            <person name="Weisblat D.A."/>
            <person name="Putnam N.H."/>
            <person name="Grigoriev I.V."/>
            <person name="Rokhsar D.S."/>
        </authorList>
    </citation>
    <scope>NUCLEOTIDE SEQUENCE</scope>
    <source>
        <strain evidence="4">I ESC-2004</strain>
    </source>
</reference>
<dbReference type="EnsemblMetazoa" id="CapteT197283">
    <property type="protein sequence ID" value="CapteP197283"/>
    <property type="gene ID" value="CapteG197283"/>
</dbReference>
<dbReference type="AlphaFoldDB" id="R7U7W6"/>
<keyword evidence="4" id="KW-1185">Reference proteome</keyword>
<dbReference type="Proteomes" id="UP000014760">
    <property type="component" value="Unassembled WGS sequence"/>
</dbReference>
<evidence type="ECO:0000313" key="4">
    <source>
        <dbReference type="Proteomes" id="UP000014760"/>
    </source>
</evidence>
<protein>
    <recommendedName>
        <fullName evidence="5">THAP-type domain-containing protein</fullName>
    </recommendedName>
</protein>
<accession>R7U7W6</accession>
<reference evidence="2 4" key="2">
    <citation type="journal article" date="2013" name="Nature">
        <title>Insights into bilaterian evolution from three spiralian genomes.</title>
        <authorList>
            <person name="Simakov O."/>
            <person name="Marletaz F."/>
            <person name="Cho S.J."/>
            <person name="Edsinger-Gonzales E."/>
            <person name="Havlak P."/>
            <person name="Hellsten U."/>
            <person name="Kuo D.H."/>
            <person name="Larsson T."/>
            <person name="Lv J."/>
            <person name="Arendt D."/>
            <person name="Savage R."/>
            <person name="Osoegawa K."/>
            <person name="de Jong P."/>
            <person name="Grimwood J."/>
            <person name="Chapman J.A."/>
            <person name="Shapiro H."/>
            <person name="Aerts A."/>
            <person name="Otillar R.P."/>
            <person name="Terry A.Y."/>
            <person name="Boore J.L."/>
            <person name="Grigoriev I.V."/>
            <person name="Lindberg D.R."/>
            <person name="Seaver E.C."/>
            <person name="Weisblat D.A."/>
            <person name="Putnam N.H."/>
            <person name="Rokhsar D.S."/>
        </authorList>
    </citation>
    <scope>NUCLEOTIDE SEQUENCE</scope>
    <source>
        <strain evidence="2 4">I ESC-2004</strain>
    </source>
</reference>
<dbReference type="OrthoDB" id="6144404at2759"/>
<evidence type="ECO:0000313" key="2">
    <source>
        <dbReference type="EMBL" id="ELT99766.1"/>
    </source>
</evidence>
<dbReference type="EMBL" id="KB306507">
    <property type="protein sequence ID" value="ELT99766.1"/>
    <property type="molecule type" value="Genomic_DNA"/>
</dbReference>
<evidence type="ECO:0000256" key="1">
    <source>
        <dbReference type="SAM" id="MobiDB-lite"/>
    </source>
</evidence>